<dbReference type="Proteomes" id="UP000010796">
    <property type="component" value="Chromosome"/>
</dbReference>
<keyword evidence="3" id="KW-1185">Reference proteome</keyword>
<evidence type="ECO:0000313" key="3">
    <source>
        <dbReference type="Proteomes" id="UP000010796"/>
    </source>
</evidence>
<dbReference type="Gene3D" id="3.40.1000.10">
    <property type="entry name" value="Mog1/PsbP, alpha/beta/alpha sandwich"/>
    <property type="match status" value="1"/>
</dbReference>
<proteinExistence type="predicted"/>
<protein>
    <submittedName>
        <fullName evidence="2">Uncharacterized protein</fullName>
    </submittedName>
</protein>
<dbReference type="KEGG" id="evi:Echvi_0957"/>
<feature type="chain" id="PRO_5003942746" evidence="1">
    <location>
        <begin position="21"/>
        <end position="177"/>
    </location>
</feature>
<dbReference type="RefSeq" id="WP_015264794.1">
    <property type="nucleotide sequence ID" value="NC_019904.1"/>
</dbReference>
<name>L0FX54_ECHVK</name>
<dbReference type="HOGENOM" id="CLU_1515599_0_0_10"/>
<organism evidence="2 3">
    <name type="scientific">Echinicola vietnamensis (strain DSM 17526 / LMG 23754 / KMM 6221)</name>
    <dbReference type="NCBI Taxonomy" id="926556"/>
    <lineage>
        <taxon>Bacteria</taxon>
        <taxon>Pseudomonadati</taxon>
        <taxon>Bacteroidota</taxon>
        <taxon>Cytophagia</taxon>
        <taxon>Cytophagales</taxon>
        <taxon>Cyclobacteriaceae</taxon>
        <taxon>Echinicola</taxon>
    </lineage>
</organism>
<sequence>MTLKAILFFCLNLGPVMAFGQERVVVNDPSIQFSYDKPSGWEIKDDGYTYQLHAPGNADAYVSFTYVQGPQGNDYVSSLGDTPAFEEDFNFELQYNVAEGVEGFKVIEKGKVQIDGTTALWAKFKSETGEGNLIHYFYMYPRLGQQFKITTTAPEATAESIQKDFMEIIKSFKAKRR</sequence>
<dbReference type="EMBL" id="CP003346">
    <property type="protein sequence ID" value="AGA77230.1"/>
    <property type="molecule type" value="Genomic_DNA"/>
</dbReference>
<keyword evidence="1" id="KW-0732">Signal</keyword>
<evidence type="ECO:0000313" key="2">
    <source>
        <dbReference type="EMBL" id="AGA77230.1"/>
    </source>
</evidence>
<dbReference type="AlphaFoldDB" id="L0FX54"/>
<evidence type="ECO:0000256" key="1">
    <source>
        <dbReference type="SAM" id="SignalP"/>
    </source>
</evidence>
<reference evidence="3" key="1">
    <citation type="submission" date="2012-02" db="EMBL/GenBank/DDBJ databases">
        <title>The complete genome of Echinicola vietnamensis DSM 17526.</title>
        <authorList>
            <person name="Lucas S."/>
            <person name="Copeland A."/>
            <person name="Lapidus A."/>
            <person name="Glavina del Rio T."/>
            <person name="Dalin E."/>
            <person name="Tice H."/>
            <person name="Bruce D."/>
            <person name="Goodwin L."/>
            <person name="Pitluck S."/>
            <person name="Peters L."/>
            <person name="Ovchinnikova G."/>
            <person name="Teshima H."/>
            <person name="Kyrpides N."/>
            <person name="Mavromatis K."/>
            <person name="Ivanova N."/>
            <person name="Brettin T."/>
            <person name="Detter J.C."/>
            <person name="Han C."/>
            <person name="Larimer F."/>
            <person name="Land M."/>
            <person name="Hauser L."/>
            <person name="Markowitz V."/>
            <person name="Cheng J.-F."/>
            <person name="Hugenholtz P."/>
            <person name="Woyke T."/>
            <person name="Wu D."/>
            <person name="Brambilla E."/>
            <person name="Klenk H.-P."/>
            <person name="Eisen J.A."/>
        </authorList>
    </citation>
    <scope>NUCLEOTIDE SEQUENCE [LARGE SCALE GENOMIC DNA]</scope>
    <source>
        <strain evidence="3">DSM 17526 / LMG 23754 / KMM 6221</strain>
    </source>
</reference>
<feature type="signal peptide" evidence="1">
    <location>
        <begin position="1"/>
        <end position="20"/>
    </location>
</feature>
<dbReference type="OrthoDB" id="825205at2"/>
<accession>L0FX54</accession>
<dbReference type="STRING" id="926556.Echvi_0957"/>
<gene>
    <name evidence="2" type="ordered locus">Echvi_0957</name>
</gene>